<dbReference type="PROSITE" id="PS50862">
    <property type="entry name" value="AA_TRNA_LIGASE_II"/>
    <property type="match status" value="1"/>
</dbReference>
<feature type="domain" description="Aminoacyl-transfer RNA synthetases class-II family profile" evidence="12">
    <location>
        <begin position="241"/>
        <end position="554"/>
    </location>
</feature>
<evidence type="ECO:0000256" key="1">
    <source>
        <dbReference type="ARBA" id="ARBA00004496"/>
    </source>
</evidence>
<evidence type="ECO:0000259" key="12">
    <source>
        <dbReference type="PROSITE" id="PS50862"/>
    </source>
</evidence>
<dbReference type="GO" id="GO:0000049">
    <property type="term" value="F:tRNA binding"/>
    <property type="evidence" value="ECO:0007669"/>
    <property type="project" value="TreeGrafter"/>
</dbReference>
<comment type="similarity">
    <text evidence="2">Belongs to the class-II aminoacyl-tRNA synthetase family.</text>
</comment>
<dbReference type="CDD" id="cd00775">
    <property type="entry name" value="LysRS_core"/>
    <property type="match status" value="1"/>
</dbReference>
<evidence type="ECO:0000256" key="4">
    <source>
        <dbReference type="ARBA" id="ARBA00022598"/>
    </source>
</evidence>
<keyword evidence="5" id="KW-0547">Nucleotide-binding</keyword>
<evidence type="ECO:0000313" key="14">
    <source>
        <dbReference type="Proteomes" id="UP001203297"/>
    </source>
</evidence>
<dbReference type="InterPro" id="IPR044136">
    <property type="entry name" value="Lys-tRNA-ligase_II_N"/>
</dbReference>
<reference evidence="13" key="1">
    <citation type="journal article" date="2022" name="New Phytol.">
        <title>Evolutionary transition to the ectomycorrhizal habit in the genomes of a hyperdiverse lineage of mushroom-forming fungi.</title>
        <authorList>
            <person name="Looney B."/>
            <person name="Miyauchi S."/>
            <person name="Morin E."/>
            <person name="Drula E."/>
            <person name="Courty P.E."/>
            <person name="Kohler A."/>
            <person name="Kuo A."/>
            <person name="LaButti K."/>
            <person name="Pangilinan J."/>
            <person name="Lipzen A."/>
            <person name="Riley R."/>
            <person name="Andreopoulos W."/>
            <person name="He G."/>
            <person name="Johnson J."/>
            <person name="Nolan M."/>
            <person name="Tritt A."/>
            <person name="Barry K.W."/>
            <person name="Grigoriev I.V."/>
            <person name="Nagy L.G."/>
            <person name="Hibbett D."/>
            <person name="Henrissat B."/>
            <person name="Matheny P.B."/>
            <person name="Labbe J."/>
            <person name="Martin F.M."/>
        </authorList>
    </citation>
    <scope>NUCLEOTIDE SEQUENCE</scope>
    <source>
        <strain evidence="13">BPL690</strain>
    </source>
</reference>
<dbReference type="Pfam" id="PF00152">
    <property type="entry name" value="tRNA-synt_2"/>
    <property type="match status" value="1"/>
</dbReference>
<dbReference type="NCBIfam" id="TIGR00499">
    <property type="entry name" value="lysS_bact"/>
    <property type="match status" value="1"/>
</dbReference>
<keyword evidence="4" id="KW-0436">Ligase</keyword>
<comment type="caution">
    <text evidence="13">The sequence shown here is derived from an EMBL/GenBank/DDBJ whole genome shotgun (WGS) entry which is preliminary data.</text>
</comment>
<organism evidence="13 14">
    <name type="scientific">Multifurca ochricompacta</name>
    <dbReference type="NCBI Taxonomy" id="376703"/>
    <lineage>
        <taxon>Eukaryota</taxon>
        <taxon>Fungi</taxon>
        <taxon>Dikarya</taxon>
        <taxon>Basidiomycota</taxon>
        <taxon>Agaricomycotina</taxon>
        <taxon>Agaricomycetes</taxon>
        <taxon>Russulales</taxon>
        <taxon>Russulaceae</taxon>
        <taxon>Multifurca</taxon>
    </lineage>
</organism>
<dbReference type="InterPro" id="IPR012340">
    <property type="entry name" value="NA-bd_OB-fold"/>
</dbReference>
<evidence type="ECO:0000256" key="8">
    <source>
        <dbReference type="ARBA" id="ARBA00023146"/>
    </source>
</evidence>
<dbReference type="AlphaFoldDB" id="A0AAD4MA84"/>
<dbReference type="InterPro" id="IPR004364">
    <property type="entry name" value="Aa-tRNA-synt_II"/>
</dbReference>
<evidence type="ECO:0000256" key="10">
    <source>
        <dbReference type="RuleBase" id="RU003748"/>
    </source>
</evidence>
<keyword evidence="8" id="KW-0030">Aminoacyl-tRNA synthetase</keyword>
<evidence type="ECO:0000256" key="11">
    <source>
        <dbReference type="SAM" id="MobiDB-lite"/>
    </source>
</evidence>
<dbReference type="EMBL" id="WTXG01000005">
    <property type="protein sequence ID" value="KAI0305482.1"/>
    <property type="molecule type" value="Genomic_DNA"/>
</dbReference>
<evidence type="ECO:0000256" key="6">
    <source>
        <dbReference type="ARBA" id="ARBA00022840"/>
    </source>
</evidence>
<sequence>MASEHVGTHKDSITGEMISKQELKRREKQREKEAKKAANASSKPPVTVKDGAKDGLMNEDNLSPNQYFELRSRQIQMLRETQSPNPYPHKFEVSRSLTSYIAQYGAEGVVKSGEKVEGVTEALAGRIHSIRSYQKLRFYDLHSEGKKVQIMATLQEAADPDSFIGTHDIFRRGDIVGVVGTPSRTKMGELSISPSKMILLAPNLHQLPSSHFGLKDQETRYRKRYLDLILSEDTRRIFYTRSRIINYIRRFFDSLGFLEVETPMTSMIAGGATAKPFVTHHNDLNLDLYLRIAPELYLKQLVVGGLDRVYEIGRVFRNEGIDLTHNPEFTICEFYMAYADMFDVMDLTESLIEGLVKYLTEYILDFRRPWKRYDMIETLEKKLGVDFPPGETLHTEEANVFLRQLCKKHNVECSEPRTNARLLDKLVGEFIEPLCISPAFIVGHPQVMSPLAKWHRSRPGLCERFEGFMCGKEFCNAYTELNDPFEQRARFEEQVRQKAQGDDEAQDIDETFVDALEHGLPPTGGWGIGIDRLVMFLTNSTNIKEVLLFPAMKPVETVLNANVANPRPNDQV</sequence>
<dbReference type="GO" id="GO:0004824">
    <property type="term" value="F:lysine-tRNA ligase activity"/>
    <property type="evidence" value="ECO:0007669"/>
    <property type="project" value="UniProtKB-EC"/>
</dbReference>
<dbReference type="InterPro" id="IPR034762">
    <property type="entry name" value="Lys-tRNA-ligase_II_bac/euk"/>
</dbReference>
<dbReference type="SUPFAM" id="SSF50249">
    <property type="entry name" value="Nucleic acid-binding proteins"/>
    <property type="match status" value="1"/>
</dbReference>
<keyword evidence="14" id="KW-1185">Reference proteome</keyword>
<dbReference type="PIRSF" id="PIRSF039101">
    <property type="entry name" value="LysRS2"/>
    <property type="match status" value="1"/>
</dbReference>
<comment type="catalytic activity">
    <reaction evidence="9 10">
        <text>tRNA(Lys) + L-lysine + ATP = L-lysyl-tRNA(Lys) + AMP + diphosphate</text>
        <dbReference type="Rhea" id="RHEA:20792"/>
        <dbReference type="Rhea" id="RHEA-COMP:9696"/>
        <dbReference type="Rhea" id="RHEA-COMP:9697"/>
        <dbReference type="ChEBI" id="CHEBI:30616"/>
        <dbReference type="ChEBI" id="CHEBI:32551"/>
        <dbReference type="ChEBI" id="CHEBI:33019"/>
        <dbReference type="ChEBI" id="CHEBI:78442"/>
        <dbReference type="ChEBI" id="CHEBI:78529"/>
        <dbReference type="ChEBI" id="CHEBI:456215"/>
        <dbReference type="EC" id="6.1.1.6"/>
    </reaction>
</comment>
<dbReference type="PANTHER" id="PTHR42918">
    <property type="entry name" value="LYSYL-TRNA SYNTHETASE"/>
    <property type="match status" value="1"/>
</dbReference>
<evidence type="ECO:0000256" key="7">
    <source>
        <dbReference type="ARBA" id="ARBA00022917"/>
    </source>
</evidence>
<evidence type="ECO:0000313" key="13">
    <source>
        <dbReference type="EMBL" id="KAI0305482.1"/>
    </source>
</evidence>
<dbReference type="GO" id="GO:0005524">
    <property type="term" value="F:ATP binding"/>
    <property type="evidence" value="ECO:0007669"/>
    <property type="project" value="UniProtKB-KW"/>
</dbReference>
<feature type="region of interest" description="Disordered" evidence="11">
    <location>
        <begin position="1"/>
        <end position="62"/>
    </location>
</feature>
<evidence type="ECO:0000256" key="5">
    <source>
        <dbReference type="ARBA" id="ARBA00022741"/>
    </source>
</evidence>
<gene>
    <name evidence="13" type="ORF">B0F90DRAFT_1808735</name>
</gene>
<evidence type="ECO:0000256" key="2">
    <source>
        <dbReference type="ARBA" id="ARBA00008226"/>
    </source>
</evidence>
<protein>
    <recommendedName>
        <fullName evidence="10">Lysine--tRNA ligase</fullName>
        <ecNumber evidence="10">6.1.1.6</ecNumber>
    </recommendedName>
    <alternativeName>
        <fullName evidence="10">Lysyl-tRNA synthetase</fullName>
    </alternativeName>
</protein>
<dbReference type="InterPro" id="IPR006195">
    <property type="entry name" value="aa-tRNA-synth_II"/>
</dbReference>
<accession>A0AAD4MA84</accession>
<name>A0AAD4MA84_9AGAM</name>
<dbReference type="Proteomes" id="UP001203297">
    <property type="component" value="Unassembled WGS sequence"/>
</dbReference>
<dbReference type="Gene3D" id="2.40.50.140">
    <property type="entry name" value="Nucleic acid-binding proteins"/>
    <property type="match status" value="1"/>
</dbReference>
<feature type="compositionally biased region" description="Basic and acidic residues" evidence="11">
    <location>
        <begin position="1"/>
        <end position="36"/>
    </location>
</feature>
<dbReference type="NCBIfam" id="NF001756">
    <property type="entry name" value="PRK00484.1"/>
    <property type="match status" value="1"/>
</dbReference>
<dbReference type="InterPro" id="IPR004365">
    <property type="entry name" value="NA-bd_OB_tRNA"/>
</dbReference>
<dbReference type="EC" id="6.1.1.6" evidence="10"/>
<dbReference type="PANTHER" id="PTHR42918:SF9">
    <property type="entry name" value="LYSINE--TRNA LIGASE"/>
    <property type="match status" value="1"/>
</dbReference>
<dbReference type="CDD" id="cd04322">
    <property type="entry name" value="LysRS_N"/>
    <property type="match status" value="1"/>
</dbReference>
<dbReference type="PRINTS" id="PR00982">
    <property type="entry name" value="TRNASYNTHLYS"/>
</dbReference>
<dbReference type="HAMAP" id="MF_00252">
    <property type="entry name" value="Lys_tRNA_synth_class2"/>
    <property type="match status" value="1"/>
</dbReference>
<proteinExistence type="inferred from homology"/>
<evidence type="ECO:0000256" key="3">
    <source>
        <dbReference type="ARBA" id="ARBA00022490"/>
    </source>
</evidence>
<dbReference type="InterPro" id="IPR002313">
    <property type="entry name" value="Lys-tRNA-ligase_II"/>
</dbReference>
<dbReference type="InterPro" id="IPR045864">
    <property type="entry name" value="aa-tRNA-synth_II/BPL/LPL"/>
</dbReference>
<evidence type="ECO:0000256" key="9">
    <source>
        <dbReference type="ARBA" id="ARBA00048573"/>
    </source>
</evidence>
<keyword evidence="7" id="KW-0648">Protein biosynthesis</keyword>
<dbReference type="SUPFAM" id="SSF55681">
    <property type="entry name" value="Class II aaRS and biotin synthetases"/>
    <property type="match status" value="1"/>
</dbReference>
<dbReference type="FunFam" id="3.30.930.10:FF:000238">
    <property type="entry name" value="Lysine--tRNA ligase"/>
    <property type="match status" value="1"/>
</dbReference>
<dbReference type="Gene3D" id="3.30.930.10">
    <property type="entry name" value="Bira Bifunctional Protein, Domain 2"/>
    <property type="match status" value="1"/>
</dbReference>
<keyword evidence="3" id="KW-0963">Cytoplasm</keyword>
<dbReference type="GO" id="GO:0006430">
    <property type="term" value="P:lysyl-tRNA aminoacylation"/>
    <property type="evidence" value="ECO:0007669"/>
    <property type="project" value="InterPro"/>
</dbReference>
<dbReference type="Pfam" id="PF01336">
    <property type="entry name" value="tRNA_anti-codon"/>
    <property type="match status" value="1"/>
</dbReference>
<dbReference type="GO" id="GO:0005829">
    <property type="term" value="C:cytosol"/>
    <property type="evidence" value="ECO:0007669"/>
    <property type="project" value="TreeGrafter"/>
</dbReference>
<keyword evidence="6" id="KW-0067">ATP-binding</keyword>
<comment type="subcellular location">
    <subcellularLocation>
        <location evidence="1">Cytoplasm</location>
    </subcellularLocation>
</comment>
<dbReference type="FunFam" id="2.40.50.140:FF:000050">
    <property type="entry name" value="Lysine--tRNA ligase"/>
    <property type="match status" value="1"/>
</dbReference>
<dbReference type="InterPro" id="IPR018149">
    <property type="entry name" value="Lys-tRNA-synth_II_C"/>
</dbReference>